<dbReference type="AlphaFoldDB" id="A0A263D251"/>
<sequence>MVVAGAGQAGFQVALSLRDKGFTGPLTLVGEEHGLPYQRPPLSKAYLAGAAERGAVTLRAQEFFDDRGIELRHGHPAVAIDTGARALRLASGAALEYAHLVLATGSRARVLDLPGTGLDGVLLLRTLADADTLRTRLREPARVVIVGGGFIGLETAAFAAAAGHSVTVVEGLDRVLARAVAPELSEHVAAVHRHHGCAVLLGRGVTAMHGDGEGRVSAVELTGGERIEADVVLVGAGVLPNVELAATAGLPVDDGIVVDERLRTADPRISAIGDCASYPSPYAGCRTRLESVQNAVDQARFLAGSLTGEEHGPYRAVPWFWTHQFDMKIQMAGIGGPGDERVVRGDPAQGRFSVFRFDGDRLVRVESVNRMPDHMAARRLLAGERRPGQEQVADPDFDLKAFAAG</sequence>
<protein>
    <submittedName>
        <fullName evidence="7">Pyridine nucleotide-disulfide oxidoreductase</fullName>
    </submittedName>
</protein>
<dbReference type="GO" id="GO:0005737">
    <property type="term" value="C:cytoplasm"/>
    <property type="evidence" value="ECO:0007669"/>
    <property type="project" value="TreeGrafter"/>
</dbReference>
<dbReference type="Gene3D" id="3.30.390.30">
    <property type="match status" value="1"/>
</dbReference>
<keyword evidence="8" id="KW-1185">Reference proteome</keyword>
<dbReference type="Pfam" id="PF07992">
    <property type="entry name" value="Pyr_redox_2"/>
    <property type="match status" value="1"/>
</dbReference>
<dbReference type="Pfam" id="PF14759">
    <property type="entry name" value="Reductase_C"/>
    <property type="match status" value="1"/>
</dbReference>
<proteinExistence type="predicted"/>
<dbReference type="SUPFAM" id="SSF55424">
    <property type="entry name" value="FAD/NAD-linked reductases, dimerisation (C-terminal) domain"/>
    <property type="match status" value="1"/>
</dbReference>
<evidence type="ECO:0000256" key="3">
    <source>
        <dbReference type="ARBA" id="ARBA00022827"/>
    </source>
</evidence>
<evidence type="ECO:0000313" key="8">
    <source>
        <dbReference type="Proteomes" id="UP000242444"/>
    </source>
</evidence>
<dbReference type="InParanoid" id="A0A263D251"/>
<dbReference type="PANTHER" id="PTHR43557">
    <property type="entry name" value="APOPTOSIS-INDUCING FACTOR 1"/>
    <property type="match status" value="1"/>
</dbReference>
<dbReference type="InterPro" id="IPR016156">
    <property type="entry name" value="FAD/NAD-linked_Rdtase_dimer_sf"/>
</dbReference>
<keyword evidence="4" id="KW-0560">Oxidoreductase</keyword>
<comment type="caution">
    <text evidence="7">The sequence shown here is derived from an EMBL/GenBank/DDBJ whole genome shotgun (WGS) entry which is preliminary data.</text>
</comment>
<keyword evidence="3" id="KW-0274">FAD</keyword>
<dbReference type="InterPro" id="IPR023753">
    <property type="entry name" value="FAD/NAD-binding_dom"/>
</dbReference>
<dbReference type="InterPro" id="IPR036188">
    <property type="entry name" value="FAD/NAD-bd_sf"/>
</dbReference>
<dbReference type="SUPFAM" id="SSF51905">
    <property type="entry name" value="FAD/NAD(P)-binding domain"/>
    <property type="match status" value="2"/>
</dbReference>
<comment type="cofactor">
    <cofactor evidence="1">
        <name>FAD</name>
        <dbReference type="ChEBI" id="CHEBI:57692"/>
    </cofactor>
</comment>
<evidence type="ECO:0000259" key="5">
    <source>
        <dbReference type="Pfam" id="PF07992"/>
    </source>
</evidence>
<evidence type="ECO:0000256" key="1">
    <source>
        <dbReference type="ARBA" id="ARBA00001974"/>
    </source>
</evidence>
<evidence type="ECO:0000256" key="4">
    <source>
        <dbReference type="ARBA" id="ARBA00023002"/>
    </source>
</evidence>
<name>A0A263D251_9PSEU</name>
<dbReference type="PRINTS" id="PR00368">
    <property type="entry name" value="FADPNR"/>
</dbReference>
<evidence type="ECO:0000313" key="7">
    <source>
        <dbReference type="EMBL" id="OZM71717.1"/>
    </source>
</evidence>
<dbReference type="InterPro" id="IPR028202">
    <property type="entry name" value="Reductase_C"/>
</dbReference>
<feature type="domain" description="FAD/NAD(P)-binding" evidence="5">
    <location>
        <begin position="2"/>
        <end position="299"/>
    </location>
</feature>
<keyword evidence="2" id="KW-0285">Flavoprotein</keyword>
<gene>
    <name evidence="7" type="ORF">CFN78_19240</name>
</gene>
<dbReference type="InterPro" id="IPR050446">
    <property type="entry name" value="FAD-oxidoreductase/Apoptosis"/>
</dbReference>
<feature type="domain" description="Reductase C-terminal" evidence="6">
    <location>
        <begin position="319"/>
        <end position="402"/>
    </location>
</feature>
<evidence type="ECO:0000259" key="6">
    <source>
        <dbReference type="Pfam" id="PF14759"/>
    </source>
</evidence>
<accession>A0A263D251</accession>
<dbReference type="GO" id="GO:0016651">
    <property type="term" value="F:oxidoreductase activity, acting on NAD(P)H"/>
    <property type="evidence" value="ECO:0007669"/>
    <property type="project" value="TreeGrafter"/>
</dbReference>
<organism evidence="7 8">
    <name type="scientific">Amycolatopsis antarctica</name>
    <dbReference type="NCBI Taxonomy" id="1854586"/>
    <lineage>
        <taxon>Bacteria</taxon>
        <taxon>Bacillati</taxon>
        <taxon>Actinomycetota</taxon>
        <taxon>Actinomycetes</taxon>
        <taxon>Pseudonocardiales</taxon>
        <taxon>Pseudonocardiaceae</taxon>
        <taxon>Amycolatopsis</taxon>
    </lineage>
</organism>
<dbReference type="Proteomes" id="UP000242444">
    <property type="component" value="Unassembled WGS sequence"/>
</dbReference>
<dbReference type="PRINTS" id="PR00411">
    <property type="entry name" value="PNDRDTASEI"/>
</dbReference>
<evidence type="ECO:0000256" key="2">
    <source>
        <dbReference type="ARBA" id="ARBA00022630"/>
    </source>
</evidence>
<dbReference type="Gene3D" id="3.50.50.60">
    <property type="entry name" value="FAD/NAD(P)-binding domain"/>
    <property type="match status" value="2"/>
</dbReference>
<dbReference type="OrthoDB" id="4475657at2"/>
<reference evidence="7 8" key="1">
    <citation type="submission" date="2017-07" db="EMBL/GenBank/DDBJ databases">
        <title>Amycolatopsis antarcticus sp. nov., isolated from the surface of an Antarcticus brown macroalga.</title>
        <authorList>
            <person name="Wang J."/>
            <person name="Leiva S."/>
            <person name="Huang J."/>
            <person name="Huang Y."/>
        </authorList>
    </citation>
    <scope>NUCLEOTIDE SEQUENCE [LARGE SCALE GENOMIC DNA]</scope>
    <source>
        <strain evidence="7 8">AU-G6</strain>
    </source>
</reference>
<dbReference type="EMBL" id="NKYE01000012">
    <property type="protein sequence ID" value="OZM71717.1"/>
    <property type="molecule type" value="Genomic_DNA"/>
</dbReference>
<dbReference type="PANTHER" id="PTHR43557:SF2">
    <property type="entry name" value="RIESKE DOMAIN-CONTAINING PROTEIN-RELATED"/>
    <property type="match status" value="1"/>
</dbReference>